<evidence type="ECO:0000256" key="3">
    <source>
        <dbReference type="ARBA" id="ARBA00022840"/>
    </source>
</evidence>
<keyword evidence="2" id="KW-0547">Nucleotide-binding</keyword>
<dbReference type="GO" id="GO:0005524">
    <property type="term" value="F:ATP binding"/>
    <property type="evidence" value="ECO:0007669"/>
    <property type="project" value="UniProtKB-KW"/>
</dbReference>
<dbReference type="SUPFAM" id="SSF52540">
    <property type="entry name" value="P-loop containing nucleoside triphosphate hydrolases"/>
    <property type="match status" value="1"/>
</dbReference>
<proteinExistence type="inferred from homology"/>
<dbReference type="InterPro" id="IPR027417">
    <property type="entry name" value="P-loop_NTPase"/>
</dbReference>
<dbReference type="GO" id="GO:0006281">
    <property type="term" value="P:DNA repair"/>
    <property type="evidence" value="ECO:0007669"/>
    <property type="project" value="InterPro"/>
</dbReference>
<evidence type="ECO:0000259" key="5">
    <source>
        <dbReference type="PROSITE" id="PS50162"/>
    </source>
</evidence>
<keyword evidence="4" id="KW-0233">DNA recombination</keyword>
<dbReference type="EMBL" id="BARS01040531">
    <property type="protein sequence ID" value="GAG36715.1"/>
    <property type="molecule type" value="Genomic_DNA"/>
</dbReference>
<gene>
    <name evidence="6" type="ORF">S01H1_61766</name>
</gene>
<protein>
    <recommendedName>
        <fullName evidence="5">RecA family profile 1 domain-containing protein</fullName>
    </recommendedName>
</protein>
<evidence type="ECO:0000313" key="6">
    <source>
        <dbReference type="EMBL" id="GAG36715.1"/>
    </source>
</evidence>
<dbReference type="GO" id="GO:0005829">
    <property type="term" value="C:cytosol"/>
    <property type="evidence" value="ECO:0007669"/>
    <property type="project" value="TreeGrafter"/>
</dbReference>
<dbReference type="InterPro" id="IPR013765">
    <property type="entry name" value="DNA_recomb/repair_RecA"/>
</dbReference>
<organism evidence="6">
    <name type="scientific">marine sediment metagenome</name>
    <dbReference type="NCBI Taxonomy" id="412755"/>
    <lineage>
        <taxon>unclassified sequences</taxon>
        <taxon>metagenomes</taxon>
        <taxon>ecological metagenomes</taxon>
    </lineage>
</organism>
<dbReference type="GO" id="GO:0006310">
    <property type="term" value="P:DNA recombination"/>
    <property type="evidence" value="ECO:0007669"/>
    <property type="project" value="UniProtKB-KW"/>
</dbReference>
<keyword evidence="3" id="KW-0067">ATP-binding</keyword>
<dbReference type="PANTHER" id="PTHR45900:SF1">
    <property type="entry name" value="MITOCHONDRIAL DNA REPAIR PROTEIN RECA HOMOLOG-RELATED"/>
    <property type="match status" value="1"/>
</dbReference>
<evidence type="ECO:0000256" key="4">
    <source>
        <dbReference type="ARBA" id="ARBA00023172"/>
    </source>
</evidence>
<dbReference type="PANTHER" id="PTHR45900">
    <property type="entry name" value="RECA"/>
    <property type="match status" value="1"/>
</dbReference>
<sequence length="131" mass="13901">MAKKKKMKECVGLQEAIDEIKQRFGSDSIMKLDQVRAVDVDAISTGSISLDLALGIGGFPRGRIVEIFGPEASGKTTLALHALAEAQKKGGIGAFIDAEHALDPDYARKIGVNLSDLLISQPSSGEEALHI</sequence>
<dbReference type="GO" id="GO:0003697">
    <property type="term" value="F:single-stranded DNA binding"/>
    <property type="evidence" value="ECO:0007669"/>
    <property type="project" value="InterPro"/>
</dbReference>
<dbReference type="Gene3D" id="3.40.50.300">
    <property type="entry name" value="P-loop containing nucleotide triphosphate hydrolases"/>
    <property type="match status" value="1"/>
</dbReference>
<dbReference type="GO" id="GO:0140664">
    <property type="term" value="F:ATP-dependent DNA damage sensor activity"/>
    <property type="evidence" value="ECO:0007669"/>
    <property type="project" value="InterPro"/>
</dbReference>
<dbReference type="AlphaFoldDB" id="X0X131"/>
<comment type="similarity">
    <text evidence="1">Belongs to the RecA family.</text>
</comment>
<dbReference type="PROSITE" id="PS50162">
    <property type="entry name" value="RECA_2"/>
    <property type="match status" value="1"/>
</dbReference>
<accession>X0X131</accession>
<dbReference type="InterPro" id="IPR020588">
    <property type="entry name" value="RecA_ATP-bd"/>
</dbReference>
<feature type="domain" description="RecA family profile 1" evidence="5">
    <location>
        <begin position="39"/>
        <end position="131"/>
    </location>
</feature>
<dbReference type="InterPro" id="IPR049428">
    <property type="entry name" value="RecA-like_N"/>
</dbReference>
<dbReference type="Pfam" id="PF00154">
    <property type="entry name" value="RecA_N"/>
    <property type="match status" value="1"/>
</dbReference>
<name>X0X131_9ZZZZ</name>
<reference evidence="6" key="1">
    <citation type="journal article" date="2014" name="Front. Microbiol.">
        <title>High frequency of phylogenetically diverse reductive dehalogenase-homologous genes in deep subseafloor sedimentary metagenomes.</title>
        <authorList>
            <person name="Kawai M."/>
            <person name="Futagami T."/>
            <person name="Toyoda A."/>
            <person name="Takaki Y."/>
            <person name="Nishi S."/>
            <person name="Hori S."/>
            <person name="Arai W."/>
            <person name="Tsubouchi T."/>
            <person name="Morono Y."/>
            <person name="Uchiyama I."/>
            <person name="Ito T."/>
            <person name="Fujiyama A."/>
            <person name="Inagaki F."/>
            <person name="Takami H."/>
        </authorList>
    </citation>
    <scope>NUCLEOTIDE SEQUENCE</scope>
    <source>
        <strain evidence="6">Expedition CK06-06</strain>
    </source>
</reference>
<evidence type="ECO:0000256" key="1">
    <source>
        <dbReference type="ARBA" id="ARBA00009391"/>
    </source>
</evidence>
<evidence type="ECO:0000256" key="2">
    <source>
        <dbReference type="ARBA" id="ARBA00022741"/>
    </source>
</evidence>
<comment type="caution">
    <text evidence="6">The sequence shown here is derived from an EMBL/GenBank/DDBJ whole genome shotgun (WGS) entry which is preliminary data.</text>
</comment>
<feature type="non-terminal residue" evidence="6">
    <location>
        <position position="131"/>
    </location>
</feature>